<feature type="region of interest" description="Disordered" evidence="1">
    <location>
        <begin position="46"/>
        <end position="65"/>
    </location>
</feature>
<evidence type="ECO:0000256" key="1">
    <source>
        <dbReference type="SAM" id="MobiDB-lite"/>
    </source>
</evidence>
<name>A0ABQ9I4P7_9NEOP</name>
<feature type="compositionally biased region" description="Basic residues" evidence="1">
    <location>
        <begin position="591"/>
        <end position="604"/>
    </location>
</feature>
<dbReference type="Proteomes" id="UP001159363">
    <property type="component" value="Chromosome 2"/>
</dbReference>
<comment type="caution">
    <text evidence="2">The sequence shown here is derived from an EMBL/GenBank/DDBJ whole genome shotgun (WGS) entry which is preliminary data.</text>
</comment>
<feature type="compositionally biased region" description="Basic and acidic residues" evidence="1">
    <location>
        <begin position="110"/>
        <end position="132"/>
    </location>
</feature>
<dbReference type="EMBL" id="JARBHB010000002">
    <property type="protein sequence ID" value="KAJ8891634.1"/>
    <property type="molecule type" value="Genomic_DNA"/>
</dbReference>
<keyword evidence="3" id="KW-1185">Reference proteome</keyword>
<gene>
    <name evidence="2" type="ORF">PR048_004162</name>
</gene>
<feature type="compositionally biased region" description="Basic and acidic residues" evidence="1">
    <location>
        <begin position="652"/>
        <end position="674"/>
    </location>
</feature>
<feature type="region of interest" description="Disordered" evidence="1">
    <location>
        <begin position="105"/>
        <end position="132"/>
    </location>
</feature>
<organism evidence="2 3">
    <name type="scientific">Dryococelus australis</name>
    <dbReference type="NCBI Taxonomy" id="614101"/>
    <lineage>
        <taxon>Eukaryota</taxon>
        <taxon>Metazoa</taxon>
        <taxon>Ecdysozoa</taxon>
        <taxon>Arthropoda</taxon>
        <taxon>Hexapoda</taxon>
        <taxon>Insecta</taxon>
        <taxon>Pterygota</taxon>
        <taxon>Neoptera</taxon>
        <taxon>Polyneoptera</taxon>
        <taxon>Phasmatodea</taxon>
        <taxon>Verophasmatodea</taxon>
        <taxon>Anareolatae</taxon>
        <taxon>Phasmatidae</taxon>
        <taxon>Eurycanthinae</taxon>
        <taxon>Dryococelus</taxon>
    </lineage>
</organism>
<evidence type="ECO:0000313" key="3">
    <source>
        <dbReference type="Proteomes" id="UP001159363"/>
    </source>
</evidence>
<sequence length="695" mass="77797">MRRRFADREVIDSSRTFWSKQRYVASCGRHNCSASHVRHLRDARNRIRLGRASQKQSSDTHKTPYDRVKRCRERIIYIKASERFNSANRRAANMAVAFPEFESAPRARRLQPDRRGPEHAERRNAGAEETRDPYMKFASNSGIVWHNFHLAKIPSGPVSPWWEASRLTAQPPRILHLRTCVFVHPRLRLPPDTSLRLGLPATANCRSSLAVHLDVVKEAGTCHQTTVAMAICSDDLSLGHQRPIPTLFMLPEADSKRRLTTAGHTHLHAFLVRCPDDKRRRSQVLRWPISGALFNIFGPVYWPVERVFGTVFREVLLQSRSCPGSLFEGVIRLAVQLRPDNFITPASPVSLLVSHLGRVQPPARPLQDVRMWDSCRTMPLVGGFSRGSPIHTGLSFRCCSILTLVSLIGPQYLAVKSRPNLFTHSLACSLSARPAADLAPSSGRTLGGSNCSVNNKLVPTSGERADTTFRADTKLGGNAAINTLQLACLVFVTRSPPTTLHWPQFRVASRACGVVSRLSGRPRLRNYVQPVSRCSAGRACRSLRRRSRFRAGLLTATCCVAGAWLLSLPRRELITYYVHADSCRPFNRRSQGRRIHVEKKKHSGYSRPGSDTRPPERTSDTLPLVQTRSDRIGKGSFTSLGVMPEGLSGDGFEPRTSRKTERPVHQPTAPREHGSNTLGMKEIWRTFPSTESKAQ</sequence>
<accession>A0ABQ9I4P7</accession>
<proteinExistence type="predicted"/>
<feature type="region of interest" description="Disordered" evidence="1">
    <location>
        <begin position="591"/>
        <end position="695"/>
    </location>
</feature>
<reference evidence="2 3" key="1">
    <citation type="submission" date="2023-02" db="EMBL/GenBank/DDBJ databases">
        <title>LHISI_Scaffold_Assembly.</title>
        <authorList>
            <person name="Stuart O.P."/>
            <person name="Cleave R."/>
            <person name="Magrath M.J.L."/>
            <person name="Mikheyev A.S."/>
        </authorList>
    </citation>
    <scope>NUCLEOTIDE SEQUENCE [LARGE SCALE GENOMIC DNA]</scope>
    <source>
        <strain evidence="2">Daus_M_001</strain>
        <tissue evidence="2">Leg muscle</tissue>
    </source>
</reference>
<protein>
    <submittedName>
        <fullName evidence="2">Uncharacterized protein</fullName>
    </submittedName>
</protein>
<evidence type="ECO:0000313" key="2">
    <source>
        <dbReference type="EMBL" id="KAJ8891634.1"/>
    </source>
</evidence>